<name>A0A0G2JA44_9EURO</name>
<proteinExistence type="predicted"/>
<dbReference type="Proteomes" id="UP000034164">
    <property type="component" value="Unassembled WGS sequence"/>
</dbReference>
<accession>A0A0G2JA44</accession>
<dbReference type="EMBL" id="LCZI01000702">
    <property type="protein sequence ID" value="KKZ65086.1"/>
    <property type="molecule type" value="Genomic_DNA"/>
</dbReference>
<evidence type="ECO:0000313" key="1">
    <source>
        <dbReference type="EMBL" id="KKZ65086.1"/>
    </source>
</evidence>
<protein>
    <submittedName>
        <fullName evidence="1">Uncharacterized protein</fullName>
    </submittedName>
</protein>
<reference evidence="2" key="1">
    <citation type="journal article" date="2015" name="PLoS Genet.">
        <title>The dynamic genome and transcriptome of the human fungal pathogen Blastomyces and close relative Emmonsia.</title>
        <authorList>
            <person name="Munoz J.F."/>
            <person name="Gauthier G.M."/>
            <person name="Desjardins C.A."/>
            <person name="Gallo J.E."/>
            <person name="Holder J."/>
            <person name="Sullivan T.D."/>
            <person name="Marty A.J."/>
            <person name="Carmen J.C."/>
            <person name="Chen Z."/>
            <person name="Ding L."/>
            <person name="Gujja S."/>
            <person name="Magrini V."/>
            <person name="Misas E."/>
            <person name="Mitreva M."/>
            <person name="Priest M."/>
            <person name="Saif S."/>
            <person name="Whiston E.A."/>
            <person name="Young S."/>
            <person name="Zeng Q."/>
            <person name="Goldman W.E."/>
            <person name="Mardis E.R."/>
            <person name="Taylor J.W."/>
            <person name="McEwen J.G."/>
            <person name="Clay O.K."/>
            <person name="Klein B.S."/>
            <person name="Cuomo C.A."/>
        </authorList>
    </citation>
    <scope>NUCLEOTIDE SEQUENCE [LARGE SCALE GENOMIC DNA]</scope>
    <source>
        <strain evidence="2">UAMH 3008</strain>
    </source>
</reference>
<organism evidence="1 2">
    <name type="scientific">[Emmonsia] crescens</name>
    <dbReference type="NCBI Taxonomy" id="73230"/>
    <lineage>
        <taxon>Eukaryota</taxon>
        <taxon>Fungi</taxon>
        <taxon>Dikarya</taxon>
        <taxon>Ascomycota</taxon>
        <taxon>Pezizomycotina</taxon>
        <taxon>Eurotiomycetes</taxon>
        <taxon>Eurotiomycetidae</taxon>
        <taxon>Onygenales</taxon>
        <taxon>Ajellomycetaceae</taxon>
        <taxon>Emergomyces</taxon>
    </lineage>
</organism>
<evidence type="ECO:0000313" key="2">
    <source>
        <dbReference type="Proteomes" id="UP000034164"/>
    </source>
</evidence>
<dbReference type="AlphaFoldDB" id="A0A0G2JA44"/>
<comment type="caution">
    <text evidence="1">The sequence shown here is derived from an EMBL/GenBank/DDBJ whole genome shotgun (WGS) entry which is preliminary data.</text>
</comment>
<dbReference type="VEuPathDB" id="FungiDB:EMCG_01326"/>
<gene>
    <name evidence="1" type="ORF">EMCG_01326</name>
</gene>
<sequence length="64" mass="6975">MTRGQCKGTGIEEASEFIRTGMTSGCWLPNKERKGSGSLDFTILHLPLLCQDLDEMGSTPEKGD</sequence>